<feature type="active site" description="Proton acceptor" evidence="8">
    <location>
        <position position="135"/>
    </location>
</feature>
<feature type="domain" description="Protein kinase" evidence="11">
    <location>
        <begin position="12"/>
        <end position="260"/>
    </location>
</feature>
<dbReference type="Pfam" id="PF00069">
    <property type="entry name" value="Pkinase"/>
    <property type="match status" value="1"/>
</dbReference>
<feature type="binding site" evidence="9">
    <location>
        <begin position="100"/>
        <end position="102"/>
    </location>
    <ligand>
        <name>ATP</name>
        <dbReference type="ChEBI" id="CHEBI:30616"/>
    </ligand>
</feature>
<organism evidence="14">
    <name type="scientific">Gongylonema pulchrum</name>
    <dbReference type="NCBI Taxonomy" id="637853"/>
    <lineage>
        <taxon>Eukaryota</taxon>
        <taxon>Metazoa</taxon>
        <taxon>Ecdysozoa</taxon>
        <taxon>Nematoda</taxon>
        <taxon>Chromadorea</taxon>
        <taxon>Rhabditida</taxon>
        <taxon>Spirurina</taxon>
        <taxon>Spiruromorpha</taxon>
        <taxon>Spiruroidea</taxon>
        <taxon>Gongylonematidae</taxon>
        <taxon>Gongylonema</taxon>
    </lineage>
</organism>
<feature type="compositionally biased region" description="Polar residues" evidence="10">
    <location>
        <begin position="1"/>
        <end position="10"/>
    </location>
</feature>
<protein>
    <submittedName>
        <fullName evidence="14">Aurora kinase</fullName>
    </submittedName>
</protein>
<keyword evidence="13" id="KW-1185">Reference proteome</keyword>
<feature type="region of interest" description="Disordered" evidence="10">
    <location>
        <begin position="1"/>
        <end position="30"/>
    </location>
</feature>
<evidence type="ECO:0000256" key="10">
    <source>
        <dbReference type="SAM" id="MobiDB-lite"/>
    </source>
</evidence>
<name>A0A183ETQ8_9BILA</name>
<keyword evidence="5 9" id="KW-0067">ATP-binding</keyword>
<evidence type="ECO:0000256" key="4">
    <source>
        <dbReference type="ARBA" id="ARBA00022777"/>
    </source>
</evidence>
<dbReference type="PROSITE" id="PS50011">
    <property type="entry name" value="PROTEIN_KINASE_DOM"/>
    <property type="match status" value="1"/>
</dbReference>
<comment type="catalytic activity">
    <reaction evidence="6">
        <text>L-threonyl-[protein] + ATP = O-phospho-L-threonyl-[protein] + ADP + H(+)</text>
        <dbReference type="Rhea" id="RHEA:46608"/>
        <dbReference type="Rhea" id="RHEA-COMP:11060"/>
        <dbReference type="Rhea" id="RHEA-COMP:11605"/>
        <dbReference type="ChEBI" id="CHEBI:15378"/>
        <dbReference type="ChEBI" id="CHEBI:30013"/>
        <dbReference type="ChEBI" id="CHEBI:30616"/>
        <dbReference type="ChEBI" id="CHEBI:61977"/>
        <dbReference type="ChEBI" id="CHEBI:456216"/>
        <dbReference type="EC" id="2.7.11.1"/>
    </reaction>
</comment>
<dbReference type="Gene3D" id="1.10.510.10">
    <property type="entry name" value="Transferase(Phosphotransferase) domain 1"/>
    <property type="match status" value="1"/>
</dbReference>
<reference evidence="14" key="1">
    <citation type="submission" date="2016-06" db="UniProtKB">
        <authorList>
            <consortium name="WormBaseParasite"/>
        </authorList>
    </citation>
    <scope>IDENTIFICATION</scope>
</reference>
<reference evidence="12 13" key="2">
    <citation type="submission" date="2018-11" db="EMBL/GenBank/DDBJ databases">
        <authorList>
            <consortium name="Pathogen Informatics"/>
        </authorList>
    </citation>
    <scope>NUCLEOTIDE SEQUENCE [LARGE SCALE GENOMIC DNA]</scope>
</reference>
<dbReference type="InterPro" id="IPR030616">
    <property type="entry name" value="Aur-like"/>
</dbReference>
<evidence type="ECO:0000256" key="1">
    <source>
        <dbReference type="ARBA" id="ARBA00022527"/>
    </source>
</evidence>
<keyword evidence="3 9" id="KW-0547">Nucleotide-binding</keyword>
<evidence type="ECO:0000256" key="9">
    <source>
        <dbReference type="PIRSR" id="PIRSR630616-2"/>
    </source>
</evidence>
<dbReference type="AlphaFoldDB" id="A0A183ETQ8"/>
<evidence type="ECO:0000256" key="7">
    <source>
        <dbReference type="ARBA" id="ARBA00048679"/>
    </source>
</evidence>
<evidence type="ECO:0000256" key="5">
    <source>
        <dbReference type="ARBA" id="ARBA00022840"/>
    </source>
</evidence>
<dbReference type="Proteomes" id="UP000271098">
    <property type="component" value="Unassembled WGS sequence"/>
</dbReference>
<dbReference type="InterPro" id="IPR000719">
    <property type="entry name" value="Prot_kinase_dom"/>
</dbReference>
<evidence type="ECO:0000256" key="8">
    <source>
        <dbReference type="PIRSR" id="PIRSR630616-1"/>
    </source>
</evidence>
<evidence type="ECO:0000313" key="14">
    <source>
        <dbReference type="WBParaSite" id="GPUH_0002437901-mRNA-1"/>
    </source>
</evidence>
<evidence type="ECO:0000256" key="2">
    <source>
        <dbReference type="ARBA" id="ARBA00022679"/>
    </source>
</evidence>
<dbReference type="EMBL" id="UYRT01100850">
    <property type="protein sequence ID" value="VDN42720.1"/>
    <property type="molecule type" value="Genomic_DNA"/>
</dbReference>
<dbReference type="WBParaSite" id="GPUH_0002437901-mRNA-1">
    <property type="protein sequence ID" value="GPUH_0002437901-mRNA-1"/>
    <property type="gene ID" value="GPUH_0002437901"/>
</dbReference>
<dbReference type="PANTHER" id="PTHR24350">
    <property type="entry name" value="SERINE/THREONINE-PROTEIN KINASE IAL-RELATED"/>
    <property type="match status" value="1"/>
</dbReference>
<evidence type="ECO:0000313" key="12">
    <source>
        <dbReference type="EMBL" id="VDN42720.1"/>
    </source>
</evidence>
<keyword evidence="1" id="KW-0723">Serine/threonine-protein kinase</keyword>
<gene>
    <name evidence="12" type="ORF">GPUH_LOCUS24348</name>
</gene>
<evidence type="ECO:0000256" key="3">
    <source>
        <dbReference type="ARBA" id="ARBA00022741"/>
    </source>
</evidence>
<proteinExistence type="predicted"/>
<keyword evidence="2" id="KW-0808">Transferase</keyword>
<dbReference type="OrthoDB" id="377346at2759"/>
<dbReference type="SUPFAM" id="SSF56112">
    <property type="entry name" value="Protein kinase-like (PK-like)"/>
    <property type="match status" value="1"/>
</dbReference>
<evidence type="ECO:0000313" key="13">
    <source>
        <dbReference type="Proteomes" id="UP000271098"/>
    </source>
</evidence>
<dbReference type="GO" id="GO:0005524">
    <property type="term" value="F:ATP binding"/>
    <property type="evidence" value="ECO:0007669"/>
    <property type="project" value="UniProtKB-KW"/>
</dbReference>
<evidence type="ECO:0000259" key="11">
    <source>
        <dbReference type="PROSITE" id="PS50011"/>
    </source>
</evidence>
<keyword evidence="4" id="KW-0418">Kinase</keyword>
<dbReference type="GO" id="GO:0004674">
    <property type="term" value="F:protein serine/threonine kinase activity"/>
    <property type="evidence" value="ECO:0007669"/>
    <property type="project" value="UniProtKB-KW"/>
</dbReference>
<sequence>MDKTSLTSAEDPTKTEGVGRGVGAEERKGYSRKSPYAGRKICLDDFEIAHSVLSKAKLIEHNKGSELGRMIETLSQLRHPNILRFYNYFYDNNNIYMIMEYAAGGKLSKELEKCGRFAEKRTAKYCREKNVCCRDTNPKNIYLGINDEIKIANFGWGMLAPTNKRRSMRGTEDYLSPEIIQGIGHDNGLWAVGVICYELLVGKPPFKAPICRTTHRLIVDVKYEFPDHVSAGARDLISKLLVKDPAGRLPSEDIMAHLWILKHTSGSGTY</sequence>
<dbReference type="InterPro" id="IPR011009">
    <property type="entry name" value="Kinase-like_dom_sf"/>
</dbReference>
<comment type="catalytic activity">
    <reaction evidence="7">
        <text>L-seryl-[protein] + ATP = O-phospho-L-seryl-[protein] + ADP + H(+)</text>
        <dbReference type="Rhea" id="RHEA:17989"/>
        <dbReference type="Rhea" id="RHEA-COMP:9863"/>
        <dbReference type="Rhea" id="RHEA-COMP:11604"/>
        <dbReference type="ChEBI" id="CHEBI:15378"/>
        <dbReference type="ChEBI" id="CHEBI:29999"/>
        <dbReference type="ChEBI" id="CHEBI:30616"/>
        <dbReference type="ChEBI" id="CHEBI:83421"/>
        <dbReference type="ChEBI" id="CHEBI:456216"/>
        <dbReference type="EC" id="2.7.11.1"/>
    </reaction>
</comment>
<evidence type="ECO:0000256" key="6">
    <source>
        <dbReference type="ARBA" id="ARBA00047899"/>
    </source>
</evidence>
<accession>A0A183ETQ8</accession>